<evidence type="ECO:0000313" key="1">
    <source>
        <dbReference type="EMBL" id="CAG8594260.1"/>
    </source>
</evidence>
<name>A0A9N9G9D8_FUNMO</name>
<protein>
    <submittedName>
        <fullName evidence="1">8603_t:CDS:1</fullName>
    </submittedName>
</protein>
<reference evidence="1" key="1">
    <citation type="submission" date="2021-06" db="EMBL/GenBank/DDBJ databases">
        <authorList>
            <person name="Kallberg Y."/>
            <person name="Tangrot J."/>
            <person name="Rosling A."/>
        </authorList>
    </citation>
    <scope>NUCLEOTIDE SEQUENCE</scope>
    <source>
        <strain evidence="1">87-6 pot B 2015</strain>
    </source>
</reference>
<dbReference type="Proteomes" id="UP000789375">
    <property type="component" value="Unassembled WGS sequence"/>
</dbReference>
<keyword evidence="2" id="KW-1185">Reference proteome</keyword>
<dbReference type="AlphaFoldDB" id="A0A9N9G9D8"/>
<proteinExistence type="predicted"/>
<dbReference type="EMBL" id="CAJVPP010002268">
    <property type="protein sequence ID" value="CAG8594260.1"/>
    <property type="molecule type" value="Genomic_DNA"/>
</dbReference>
<accession>A0A9N9G9D8</accession>
<comment type="caution">
    <text evidence="1">The sequence shown here is derived from an EMBL/GenBank/DDBJ whole genome shotgun (WGS) entry which is preliminary data.</text>
</comment>
<evidence type="ECO:0000313" key="2">
    <source>
        <dbReference type="Proteomes" id="UP000789375"/>
    </source>
</evidence>
<gene>
    <name evidence="1" type="ORF">FMOSSE_LOCUS8605</name>
</gene>
<sequence length="130" mass="14954">MSRRNSLITKMGKCIRQSTNSKITTEMNSPLEDIMHDDDNTSHPNTQYILPKDVVSVKALEIYKVSTRAKRRWGYIHIPSNGPTSNNQKKKMRRWGFVAPVVGIPSDFPVLCSITPPIRHISPKLYYHYI</sequence>
<organism evidence="1 2">
    <name type="scientific">Funneliformis mosseae</name>
    <name type="common">Endomycorrhizal fungus</name>
    <name type="synonym">Glomus mosseae</name>
    <dbReference type="NCBI Taxonomy" id="27381"/>
    <lineage>
        <taxon>Eukaryota</taxon>
        <taxon>Fungi</taxon>
        <taxon>Fungi incertae sedis</taxon>
        <taxon>Mucoromycota</taxon>
        <taxon>Glomeromycotina</taxon>
        <taxon>Glomeromycetes</taxon>
        <taxon>Glomerales</taxon>
        <taxon>Glomeraceae</taxon>
        <taxon>Funneliformis</taxon>
    </lineage>
</organism>